<proteinExistence type="predicted"/>
<dbReference type="RefSeq" id="XP_021855830.1">
    <property type="nucleotide sequence ID" value="XM_022000138.2"/>
</dbReference>
<gene>
    <name evidence="3" type="primary">LOC110795155</name>
</gene>
<dbReference type="GeneID" id="110795155"/>
<reference evidence="2" key="1">
    <citation type="journal article" date="2021" name="Nat. Commun.">
        <title>Genomic analyses provide insights into spinach domestication and the genetic basis of agronomic traits.</title>
        <authorList>
            <person name="Cai X."/>
            <person name="Sun X."/>
            <person name="Xu C."/>
            <person name="Sun H."/>
            <person name="Wang X."/>
            <person name="Ge C."/>
            <person name="Zhang Z."/>
            <person name="Wang Q."/>
            <person name="Fei Z."/>
            <person name="Jiao C."/>
            <person name="Wang Q."/>
        </authorList>
    </citation>
    <scope>NUCLEOTIDE SEQUENCE [LARGE SCALE GENOMIC DNA]</scope>
    <source>
        <strain evidence="2">cv. Varoflay</strain>
    </source>
</reference>
<keyword evidence="2" id="KW-1185">Reference proteome</keyword>
<protein>
    <submittedName>
        <fullName evidence="3">Uncharacterized protein</fullName>
    </submittedName>
</protein>
<reference evidence="3" key="2">
    <citation type="submission" date="2025-08" db="UniProtKB">
        <authorList>
            <consortium name="RefSeq"/>
        </authorList>
    </citation>
    <scope>IDENTIFICATION</scope>
    <source>
        <tissue evidence="3">Leaf</tissue>
    </source>
</reference>
<organism evidence="2 3">
    <name type="scientific">Spinacia oleracea</name>
    <name type="common">Spinach</name>
    <dbReference type="NCBI Taxonomy" id="3562"/>
    <lineage>
        <taxon>Eukaryota</taxon>
        <taxon>Viridiplantae</taxon>
        <taxon>Streptophyta</taxon>
        <taxon>Embryophyta</taxon>
        <taxon>Tracheophyta</taxon>
        <taxon>Spermatophyta</taxon>
        <taxon>Magnoliopsida</taxon>
        <taxon>eudicotyledons</taxon>
        <taxon>Gunneridae</taxon>
        <taxon>Pentapetalae</taxon>
        <taxon>Caryophyllales</taxon>
        <taxon>Chenopodiaceae</taxon>
        <taxon>Chenopodioideae</taxon>
        <taxon>Anserineae</taxon>
        <taxon>Spinacia</taxon>
    </lineage>
</organism>
<feature type="transmembrane region" description="Helical" evidence="1">
    <location>
        <begin position="129"/>
        <end position="146"/>
    </location>
</feature>
<dbReference type="PANTHER" id="PTHR31439:SF4">
    <property type="entry name" value="NEURONAL PAS DOMAIN PROTEIN"/>
    <property type="match status" value="1"/>
</dbReference>
<dbReference type="Proteomes" id="UP000813463">
    <property type="component" value="Chromosome 1"/>
</dbReference>
<evidence type="ECO:0000313" key="3">
    <source>
        <dbReference type="RefSeq" id="XP_021855830.1"/>
    </source>
</evidence>
<evidence type="ECO:0000256" key="1">
    <source>
        <dbReference type="SAM" id="Phobius"/>
    </source>
</evidence>
<keyword evidence="1" id="KW-1133">Transmembrane helix</keyword>
<sequence length="497" mass="56484">MAAATCRNTDIWAWIQNLPPLTQWKKDSMSICICSSNSSLATLSLNITKNISTKSISFSIFANFSLPVSLWTSKPIYVLSPSTNLLGDENTIYYLISIFIQDVFKYGPTKNINPIKIPKIDPTYNLKHIFNVSILTLVFLVCIYEAPTDLRFNCLKALKDQLSTMESREASKLLMRILGSNIEQQWMRCLNLAITNWKMELKAANQILKGPSPLFSHGFSTTGLWKVQLYCPIITMEIENTSGSADERLAFSLNYHHLEGVIQLNYKAIVKEKWIEVMVNIDNIRLDVVRLVSEKLLKDRGAGAAEKHFPSRMSLQLTPGPQTDILSVSVSKSSENPKKEIEIEKTIEGSFEPLNKVGVQVSAGETTTRVFKPWKFEETAKGDSGGLNWFLHDSNDGREVFSSKPSPMKMFQPKAWFKHRYSNAYRPFTRQGGVIFAGDQYGETVCWKVDKSAIGKRSMEWELSGCIGLTYWPNRYRTLYNETRRAEFKETLQLTLV</sequence>
<dbReference type="KEGG" id="soe:110795155"/>
<dbReference type="AlphaFoldDB" id="A0A9R0IWP3"/>
<dbReference type="PANTHER" id="PTHR31439">
    <property type="entry name" value="EXPRESSED PROTEIN"/>
    <property type="match status" value="1"/>
</dbReference>
<keyword evidence="1" id="KW-0472">Membrane</keyword>
<keyword evidence="1" id="KW-0812">Transmembrane</keyword>
<dbReference type="OrthoDB" id="724026at2759"/>
<evidence type="ECO:0000313" key="2">
    <source>
        <dbReference type="Proteomes" id="UP000813463"/>
    </source>
</evidence>
<name>A0A9R0IWP3_SPIOL</name>
<accession>A0A9R0IWP3</accession>